<dbReference type="RefSeq" id="WP_250429769.1">
    <property type="nucleotide sequence ID" value="NZ_JALPRR010000002.1"/>
</dbReference>
<proteinExistence type="predicted"/>
<comment type="caution">
    <text evidence="1">The sequence shown here is derived from an EMBL/GenBank/DDBJ whole genome shotgun (WGS) entry which is preliminary data.</text>
</comment>
<protein>
    <recommendedName>
        <fullName evidence="3">STAS/SEC14 domain-containing protein</fullName>
    </recommendedName>
</protein>
<gene>
    <name evidence="1" type="ORF">ACFSKP_01235</name>
</gene>
<keyword evidence="2" id="KW-1185">Reference proteome</keyword>
<name>A0ABW5CQT9_9BACT</name>
<evidence type="ECO:0008006" key="3">
    <source>
        <dbReference type="Google" id="ProtNLM"/>
    </source>
</evidence>
<evidence type="ECO:0000313" key="1">
    <source>
        <dbReference type="EMBL" id="MFD2244856.1"/>
    </source>
</evidence>
<sequence>MLFFHDANCTIEVFQDKSLLKLTWLTQPDYQSFKDCFTIGLELAVQYKVTHWLSDNSTGTNMDMAMQRFATEAGARYLYNTRIVRFAKVVPLDVFQEVVFRKVLDRFNSITSHTIDFEIFGNVDLALSWLFQDQSMSASA</sequence>
<evidence type="ECO:0000313" key="2">
    <source>
        <dbReference type="Proteomes" id="UP001597374"/>
    </source>
</evidence>
<dbReference type="EMBL" id="JBHUIM010000001">
    <property type="protein sequence ID" value="MFD2244856.1"/>
    <property type="molecule type" value="Genomic_DNA"/>
</dbReference>
<organism evidence="1 2">
    <name type="scientific">Pontibacter ruber</name>
    <dbReference type="NCBI Taxonomy" id="1343895"/>
    <lineage>
        <taxon>Bacteria</taxon>
        <taxon>Pseudomonadati</taxon>
        <taxon>Bacteroidota</taxon>
        <taxon>Cytophagia</taxon>
        <taxon>Cytophagales</taxon>
        <taxon>Hymenobacteraceae</taxon>
        <taxon>Pontibacter</taxon>
    </lineage>
</organism>
<dbReference type="Proteomes" id="UP001597374">
    <property type="component" value="Unassembled WGS sequence"/>
</dbReference>
<reference evidence="2" key="1">
    <citation type="journal article" date="2019" name="Int. J. Syst. Evol. Microbiol.">
        <title>The Global Catalogue of Microorganisms (GCM) 10K type strain sequencing project: providing services to taxonomists for standard genome sequencing and annotation.</title>
        <authorList>
            <consortium name="The Broad Institute Genomics Platform"/>
            <consortium name="The Broad Institute Genome Sequencing Center for Infectious Disease"/>
            <person name="Wu L."/>
            <person name="Ma J."/>
        </authorList>
    </citation>
    <scope>NUCLEOTIDE SEQUENCE [LARGE SCALE GENOMIC DNA]</scope>
    <source>
        <strain evidence="2">CGMCC 4.1782</strain>
    </source>
</reference>
<accession>A0ABW5CQT9</accession>